<dbReference type="InterPro" id="IPR001173">
    <property type="entry name" value="Glyco_trans_2-like"/>
</dbReference>
<dbReference type="Proteomes" id="UP001559623">
    <property type="component" value="Unassembled WGS sequence"/>
</dbReference>
<proteinExistence type="predicted"/>
<evidence type="ECO:0000313" key="3">
    <source>
        <dbReference type="Proteomes" id="UP001559623"/>
    </source>
</evidence>
<dbReference type="EMBL" id="JARVLH010000003">
    <property type="protein sequence ID" value="MEX5285176.1"/>
    <property type="molecule type" value="Genomic_DNA"/>
</dbReference>
<dbReference type="Pfam" id="PF00535">
    <property type="entry name" value="Glycos_transf_2"/>
    <property type="match status" value="1"/>
</dbReference>
<dbReference type="InterPro" id="IPR029044">
    <property type="entry name" value="Nucleotide-diphossugar_trans"/>
</dbReference>
<dbReference type="CDD" id="cd02511">
    <property type="entry name" value="Beta4Glucosyltransferase"/>
    <property type="match status" value="1"/>
</dbReference>
<evidence type="ECO:0000259" key="1">
    <source>
        <dbReference type="Pfam" id="PF00535"/>
    </source>
</evidence>
<organism evidence="2 3">
    <name type="scientific">Selenomonas sputigena</name>
    <dbReference type="NCBI Taxonomy" id="69823"/>
    <lineage>
        <taxon>Bacteria</taxon>
        <taxon>Bacillati</taxon>
        <taxon>Bacillota</taxon>
        <taxon>Negativicutes</taxon>
        <taxon>Selenomonadales</taxon>
        <taxon>Selenomonadaceae</taxon>
        <taxon>Selenomonas</taxon>
    </lineage>
</organism>
<dbReference type="SUPFAM" id="SSF53448">
    <property type="entry name" value="Nucleotide-diphospho-sugar transferases"/>
    <property type="match status" value="1"/>
</dbReference>
<keyword evidence="2" id="KW-0328">Glycosyltransferase</keyword>
<reference evidence="2 3" key="1">
    <citation type="submission" date="2023-04" db="EMBL/GenBank/DDBJ databases">
        <title>Genome Sequence of Selenomonas sputigena ATCC 33150.</title>
        <authorList>
            <person name="Miller D.P."/>
            <person name="Anvari S."/>
            <person name="Polson S.W."/>
            <person name="Macdonald M."/>
            <person name="Mcdowell J.V."/>
        </authorList>
    </citation>
    <scope>NUCLEOTIDE SEQUENCE [LARGE SCALE GENOMIC DNA]</scope>
    <source>
        <strain evidence="2 3">ATCC 33150</strain>
    </source>
</reference>
<dbReference type="PANTHER" id="PTHR43630:SF2">
    <property type="entry name" value="GLYCOSYLTRANSFERASE"/>
    <property type="match status" value="1"/>
</dbReference>
<dbReference type="PANTHER" id="PTHR43630">
    <property type="entry name" value="POLY-BETA-1,6-N-ACETYL-D-GLUCOSAMINE SYNTHASE"/>
    <property type="match status" value="1"/>
</dbReference>
<dbReference type="Gene3D" id="3.90.550.10">
    <property type="entry name" value="Spore Coat Polysaccharide Biosynthesis Protein SpsA, Chain A"/>
    <property type="match status" value="1"/>
</dbReference>
<name>A0ABV3X4Q6_9FIRM</name>
<gene>
    <name evidence="2" type="ORF">QCO44_05925</name>
</gene>
<keyword evidence="3" id="KW-1185">Reference proteome</keyword>
<protein>
    <submittedName>
        <fullName evidence="2">Glycosyltransferase family 2 protein</fullName>
        <ecNumber evidence="2">2.4.-.-</ecNumber>
    </submittedName>
</protein>
<sequence>MAKLSVLILAKNEEKNIADCIRSVSFADEVVVLDDFSTDRTAAIAEGLGARVVQRALDGNWGAQQTFGIGQTRYEWLFMIDADERASKRLAAKVREIVAADDRRYAYLNARLNYFWEHPLRHGGWFPDYVVRLLPREGTHVEGLVHQAIRHTYEEVRLPKDCYMIHYPYRSWEHYFSKFNVYTTLAAEKLREKGKRASLSDILLHPAWASFRMYILRGGWRDGRIGLFLAGFHFFYTMAKYVKLYYLDKKNEHVGDESW</sequence>
<accession>A0ABV3X4Q6</accession>
<evidence type="ECO:0000313" key="2">
    <source>
        <dbReference type="EMBL" id="MEX5285176.1"/>
    </source>
</evidence>
<dbReference type="GO" id="GO:0016757">
    <property type="term" value="F:glycosyltransferase activity"/>
    <property type="evidence" value="ECO:0007669"/>
    <property type="project" value="UniProtKB-KW"/>
</dbReference>
<keyword evidence="2" id="KW-0808">Transferase</keyword>
<comment type="caution">
    <text evidence="2">The sequence shown here is derived from an EMBL/GenBank/DDBJ whole genome shotgun (WGS) entry which is preliminary data.</text>
</comment>
<dbReference type="EC" id="2.4.-.-" evidence="2"/>
<feature type="domain" description="Glycosyltransferase 2-like" evidence="1">
    <location>
        <begin position="5"/>
        <end position="106"/>
    </location>
</feature>